<gene>
    <name evidence="1" type="ORF">M099_4239</name>
</gene>
<reference evidence="1 2" key="1">
    <citation type="submission" date="2014-04" db="EMBL/GenBank/DDBJ databases">
        <authorList>
            <person name="Sears C."/>
            <person name="Carroll K."/>
            <person name="Sack B.R."/>
            <person name="Qadri F."/>
            <person name="Myers L.L."/>
            <person name="Chung G.-T."/>
            <person name="Escheverria P."/>
            <person name="Fraser C.M."/>
            <person name="Sadzewicz L."/>
            <person name="Shefchek K.A."/>
            <person name="Tallon L."/>
            <person name="Das S.P."/>
            <person name="Daugherty S."/>
            <person name="Mongodin E.F."/>
        </authorList>
    </citation>
    <scope>NUCLEOTIDE SEQUENCE [LARGE SCALE GENOMIC DNA]</scope>
    <source>
        <strain evidence="1 2">3975 RP4</strain>
    </source>
</reference>
<proteinExistence type="predicted"/>
<evidence type="ECO:0000313" key="2">
    <source>
        <dbReference type="Proteomes" id="UP000027661"/>
    </source>
</evidence>
<comment type="caution">
    <text evidence="1">The sequence shown here is derived from an EMBL/GenBank/DDBJ whole genome shotgun (WGS) entry which is preliminary data.</text>
</comment>
<dbReference type="Proteomes" id="UP000027661">
    <property type="component" value="Unassembled WGS sequence"/>
</dbReference>
<sequence>MDIAESHLRYMADTDATTGIDFAIGIDDDILEEVFAGCFLFGIHKPHFEMS</sequence>
<name>A0A069S2K7_PHOVU</name>
<evidence type="ECO:0000313" key="1">
    <source>
        <dbReference type="EMBL" id="KDS44295.1"/>
    </source>
</evidence>
<dbReference type="AlphaFoldDB" id="A0A069S2K7"/>
<dbReference type="EMBL" id="JNHM01000164">
    <property type="protein sequence ID" value="KDS44295.1"/>
    <property type="molecule type" value="Genomic_DNA"/>
</dbReference>
<protein>
    <submittedName>
        <fullName evidence="1">Uncharacterized protein</fullName>
    </submittedName>
</protein>
<accession>A0A069S2K7</accession>
<organism evidence="1 2">
    <name type="scientific">Phocaeicola vulgatus str. 3975 RP4</name>
    <dbReference type="NCBI Taxonomy" id="1339352"/>
    <lineage>
        <taxon>Bacteria</taxon>
        <taxon>Pseudomonadati</taxon>
        <taxon>Bacteroidota</taxon>
        <taxon>Bacteroidia</taxon>
        <taxon>Bacteroidales</taxon>
        <taxon>Bacteroidaceae</taxon>
        <taxon>Phocaeicola</taxon>
    </lineage>
</organism>